<dbReference type="InterPro" id="IPR023772">
    <property type="entry name" value="DNA-bd_HTH_TetR-type_CS"/>
</dbReference>
<evidence type="ECO:0000256" key="1">
    <source>
        <dbReference type="ARBA" id="ARBA00023015"/>
    </source>
</evidence>
<dbReference type="SUPFAM" id="SSF46689">
    <property type="entry name" value="Homeodomain-like"/>
    <property type="match status" value="1"/>
</dbReference>
<dbReference type="InterPro" id="IPR009057">
    <property type="entry name" value="Homeodomain-like_sf"/>
</dbReference>
<sequence>MVFVRQVTKLSGVVDKPCRGLRKDAERNRQRIIEAARELFAVRGLEATLNDVAHHANVGVGTVYRRFATKEELLDAIFEDGIDQVVCLAESALRQDNSWDGFVWFVEQLCELTARDRGLREMVYSSAYGGYGVECARLRLTPPMSKLVERARADGYLRPDAEPTDMPILGMLAGTVSEWAGHVDPELWRRYVALLLDGMRHQEGRQPLPVKALCDDRMDAAMRGWHPAG</sequence>
<feature type="DNA-binding region" description="H-T-H motif" evidence="4">
    <location>
        <begin position="48"/>
        <end position="67"/>
    </location>
</feature>
<protein>
    <submittedName>
        <fullName evidence="6">Regulatory protein TetR</fullName>
    </submittedName>
</protein>
<evidence type="ECO:0000313" key="6">
    <source>
        <dbReference type="EMBL" id="SBS72576.1"/>
    </source>
</evidence>
<keyword evidence="1" id="KW-0805">Transcription regulation</keyword>
<dbReference type="Pfam" id="PF00440">
    <property type="entry name" value="TetR_N"/>
    <property type="match status" value="1"/>
</dbReference>
<reference evidence="6" key="1">
    <citation type="submission" date="2016-03" db="EMBL/GenBank/DDBJ databases">
        <authorList>
            <person name="Ploux O."/>
        </authorList>
    </citation>
    <scope>NUCLEOTIDE SEQUENCE</scope>
    <source>
        <strain evidence="6">UC10</strain>
    </source>
</reference>
<dbReference type="GO" id="GO:0000976">
    <property type="term" value="F:transcription cis-regulatory region binding"/>
    <property type="evidence" value="ECO:0007669"/>
    <property type="project" value="TreeGrafter"/>
</dbReference>
<gene>
    <name evidence="6" type="ORF">MHPYR_140061</name>
</gene>
<dbReference type="SUPFAM" id="SSF48498">
    <property type="entry name" value="Tetracyclin repressor-like, C-terminal domain"/>
    <property type="match status" value="1"/>
</dbReference>
<dbReference type="GO" id="GO:0003700">
    <property type="term" value="F:DNA-binding transcription factor activity"/>
    <property type="evidence" value="ECO:0007669"/>
    <property type="project" value="TreeGrafter"/>
</dbReference>
<name>A0A1Y5P1J1_9MYCO</name>
<dbReference type="InterPro" id="IPR036271">
    <property type="entry name" value="Tet_transcr_reg_TetR-rel_C_sf"/>
</dbReference>
<dbReference type="PANTHER" id="PTHR30055:SF234">
    <property type="entry name" value="HTH-TYPE TRANSCRIPTIONAL REGULATOR BETI"/>
    <property type="match status" value="1"/>
</dbReference>
<organism evidence="6">
    <name type="scientific">uncultured Mycobacterium sp</name>
    <dbReference type="NCBI Taxonomy" id="171292"/>
    <lineage>
        <taxon>Bacteria</taxon>
        <taxon>Bacillati</taxon>
        <taxon>Actinomycetota</taxon>
        <taxon>Actinomycetes</taxon>
        <taxon>Mycobacteriales</taxon>
        <taxon>Mycobacteriaceae</taxon>
        <taxon>Mycobacterium</taxon>
        <taxon>environmental samples</taxon>
    </lineage>
</organism>
<evidence type="ECO:0000256" key="4">
    <source>
        <dbReference type="PROSITE-ProRule" id="PRU00335"/>
    </source>
</evidence>
<feature type="domain" description="HTH tetR-type" evidence="5">
    <location>
        <begin position="26"/>
        <end position="85"/>
    </location>
</feature>
<proteinExistence type="predicted"/>
<dbReference type="InterPro" id="IPR001647">
    <property type="entry name" value="HTH_TetR"/>
</dbReference>
<dbReference type="InterPro" id="IPR050109">
    <property type="entry name" value="HTH-type_TetR-like_transc_reg"/>
</dbReference>
<dbReference type="PANTHER" id="PTHR30055">
    <property type="entry name" value="HTH-TYPE TRANSCRIPTIONAL REGULATOR RUTR"/>
    <property type="match status" value="1"/>
</dbReference>
<evidence type="ECO:0000259" key="5">
    <source>
        <dbReference type="PROSITE" id="PS50977"/>
    </source>
</evidence>
<dbReference type="Gene3D" id="1.10.357.10">
    <property type="entry name" value="Tetracycline Repressor, domain 2"/>
    <property type="match status" value="1"/>
</dbReference>
<keyword evidence="2 4" id="KW-0238">DNA-binding</keyword>
<dbReference type="PROSITE" id="PS01081">
    <property type="entry name" value="HTH_TETR_1"/>
    <property type="match status" value="1"/>
</dbReference>
<accession>A0A1Y5P1J1</accession>
<evidence type="ECO:0000256" key="3">
    <source>
        <dbReference type="ARBA" id="ARBA00023163"/>
    </source>
</evidence>
<dbReference type="PRINTS" id="PR00455">
    <property type="entry name" value="HTHTETR"/>
</dbReference>
<evidence type="ECO:0000256" key="2">
    <source>
        <dbReference type="ARBA" id="ARBA00023125"/>
    </source>
</evidence>
<keyword evidence="3" id="KW-0804">Transcription</keyword>
<dbReference type="AlphaFoldDB" id="A0A1Y5P1J1"/>
<dbReference type="EMBL" id="FLQS01000006">
    <property type="protein sequence ID" value="SBS72576.1"/>
    <property type="molecule type" value="Genomic_DNA"/>
</dbReference>
<dbReference type="PROSITE" id="PS50977">
    <property type="entry name" value="HTH_TETR_2"/>
    <property type="match status" value="1"/>
</dbReference>